<evidence type="ECO:0000313" key="5">
    <source>
        <dbReference type="Proteomes" id="UP001326110"/>
    </source>
</evidence>
<protein>
    <submittedName>
        <fullName evidence="4">GNAT family N-acetyltransferase</fullName>
    </submittedName>
</protein>
<dbReference type="RefSeq" id="WP_019922012.1">
    <property type="nucleotide sequence ID" value="NZ_CP140152.1"/>
</dbReference>
<dbReference type="InterPro" id="IPR016181">
    <property type="entry name" value="Acyl_CoA_acyltransferase"/>
</dbReference>
<organism evidence="4 5">
    <name type="scientific">Duganella zoogloeoides</name>
    <dbReference type="NCBI Taxonomy" id="75659"/>
    <lineage>
        <taxon>Bacteria</taxon>
        <taxon>Pseudomonadati</taxon>
        <taxon>Pseudomonadota</taxon>
        <taxon>Betaproteobacteria</taxon>
        <taxon>Burkholderiales</taxon>
        <taxon>Oxalobacteraceae</taxon>
        <taxon>Telluria group</taxon>
        <taxon>Duganella</taxon>
    </lineage>
</organism>
<dbReference type="Gene3D" id="3.40.630.30">
    <property type="match status" value="1"/>
</dbReference>
<dbReference type="PANTHER" id="PTHR43877:SF2">
    <property type="entry name" value="AMINOALKYLPHOSPHONATE N-ACETYLTRANSFERASE-RELATED"/>
    <property type="match status" value="1"/>
</dbReference>
<keyword evidence="1" id="KW-0808">Transferase</keyword>
<dbReference type="PANTHER" id="PTHR43877">
    <property type="entry name" value="AMINOALKYLPHOSPHONATE N-ACETYLTRANSFERASE-RELATED-RELATED"/>
    <property type="match status" value="1"/>
</dbReference>
<name>A0ABZ0Y1Y4_9BURK</name>
<dbReference type="PROSITE" id="PS51186">
    <property type="entry name" value="GNAT"/>
    <property type="match status" value="1"/>
</dbReference>
<dbReference type="SUPFAM" id="SSF55729">
    <property type="entry name" value="Acyl-CoA N-acyltransferases (Nat)"/>
    <property type="match status" value="1"/>
</dbReference>
<dbReference type="EMBL" id="CP140152">
    <property type="protein sequence ID" value="WQH06058.1"/>
    <property type="molecule type" value="Genomic_DNA"/>
</dbReference>
<dbReference type="InterPro" id="IPR050832">
    <property type="entry name" value="Bact_Acetyltransf"/>
</dbReference>
<evidence type="ECO:0000313" key="4">
    <source>
        <dbReference type="EMBL" id="WQH06058.1"/>
    </source>
</evidence>
<reference evidence="4 5" key="1">
    <citation type="submission" date="2023-11" db="EMBL/GenBank/DDBJ databases">
        <title>MicrobeMod: A computational toolkit for identifying prokaryotic methylation and restriction-modification with nanopore sequencing.</title>
        <authorList>
            <person name="Crits-Christoph A."/>
            <person name="Kang S.C."/>
            <person name="Lee H."/>
            <person name="Ostrov N."/>
        </authorList>
    </citation>
    <scope>NUCLEOTIDE SEQUENCE [LARGE SCALE GENOMIC DNA]</scope>
    <source>
        <strain evidence="4 5">ATCC 25935</strain>
    </source>
</reference>
<evidence type="ECO:0000256" key="1">
    <source>
        <dbReference type="ARBA" id="ARBA00022679"/>
    </source>
</evidence>
<proteinExistence type="predicted"/>
<evidence type="ECO:0000259" key="3">
    <source>
        <dbReference type="PROSITE" id="PS51186"/>
    </source>
</evidence>
<feature type="domain" description="N-acetyltransferase" evidence="3">
    <location>
        <begin position="9"/>
        <end position="155"/>
    </location>
</feature>
<keyword evidence="2" id="KW-0012">Acyltransferase</keyword>
<dbReference type="Pfam" id="PF00583">
    <property type="entry name" value="Acetyltransf_1"/>
    <property type="match status" value="1"/>
</dbReference>
<dbReference type="GeneID" id="43163740"/>
<sequence length="157" mass="17089">MSARPRIRVTVEDPETTDAALLLDELSDQLSLITGSSGKASFDVNDVRGDRALFVVARDGDGKPVGCGALRPLEHDVAELKRMYSRRTVPGIGTAVLAHLEAQAQQLGYAALRLETRAVNTRAVTFYERLGYARIANFGKYVGRPEAVCFEKRLAPG</sequence>
<keyword evidence="5" id="KW-1185">Reference proteome</keyword>
<accession>A0ABZ0Y1Y4</accession>
<dbReference type="Proteomes" id="UP001326110">
    <property type="component" value="Chromosome"/>
</dbReference>
<gene>
    <name evidence="4" type="ORF">SR858_06905</name>
</gene>
<evidence type="ECO:0000256" key="2">
    <source>
        <dbReference type="ARBA" id="ARBA00023315"/>
    </source>
</evidence>
<dbReference type="InterPro" id="IPR000182">
    <property type="entry name" value="GNAT_dom"/>
</dbReference>